<protein>
    <recommendedName>
        <fullName evidence="4">SseB protein N-terminal domain-containing protein</fullName>
    </recommendedName>
</protein>
<sequence length="204" mass="21530">MVDEPEAAVSGVAPGPPRSRLADIADQTVIRTAREAVVEVAVEVVSEEETEEAPEVETEVETEVEAAQVRARRRRFLDRLGEFRRSQVLVPMGALPGVDPAAEAPLTVDLGGVRWILAFTGEAALARYAAARGEAEREWRYRGVWGAALLDAAVPTVAESGVPCGVLVDAADGERGFVLPPVVGVVPEDVAVDGPDGLDGEVGR</sequence>
<comment type="caution">
    <text evidence="2">The sequence shown here is derived from an EMBL/GenBank/DDBJ whole genome shotgun (WGS) entry which is preliminary data.</text>
</comment>
<accession>A0ABU4FN79</accession>
<feature type="region of interest" description="Disordered" evidence="1">
    <location>
        <begin position="1"/>
        <end position="20"/>
    </location>
</feature>
<reference evidence="2 3" key="1">
    <citation type="submission" date="2023-10" db="EMBL/GenBank/DDBJ databases">
        <title>Characterization of rhizosphere-enriched actinobacteria from wheat plants lab-grown on chernevaya soil.</title>
        <authorList>
            <person name="Tikhonova E.N."/>
            <person name="Konopkin A."/>
            <person name="Kravchenko I.K."/>
        </authorList>
    </citation>
    <scope>NUCLEOTIDE SEQUENCE [LARGE SCALE GENOMIC DNA]</scope>
    <source>
        <strain evidence="2 3">RR29</strain>
    </source>
</reference>
<evidence type="ECO:0000313" key="2">
    <source>
        <dbReference type="EMBL" id="MDV7222077.1"/>
    </source>
</evidence>
<proteinExistence type="predicted"/>
<evidence type="ECO:0000256" key="1">
    <source>
        <dbReference type="SAM" id="MobiDB-lite"/>
    </source>
</evidence>
<dbReference type="EMBL" id="JAWMAJ010000205">
    <property type="protein sequence ID" value="MDV7222077.1"/>
    <property type="molecule type" value="Genomic_DNA"/>
</dbReference>
<evidence type="ECO:0008006" key="4">
    <source>
        <dbReference type="Google" id="ProtNLM"/>
    </source>
</evidence>
<organism evidence="2 3">
    <name type="scientific">Streptomyces prunicolor</name>
    <dbReference type="NCBI Taxonomy" id="67348"/>
    <lineage>
        <taxon>Bacteria</taxon>
        <taxon>Bacillati</taxon>
        <taxon>Actinomycetota</taxon>
        <taxon>Actinomycetes</taxon>
        <taxon>Kitasatosporales</taxon>
        <taxon>Streptomycetaceae</taxon>
        <taxon>Streptomyces</taxon>
    </lineage>
</organism>
<keyword evidence="3" id="KW-1185">Reference proteome</keyword>
<name>A0ABU4FN79_9ACTN</name>
<gene>
    <name evidence="2" type="ORF">R5A26_39710</name>
</gene>
<dbReference type="Proteomes" id="UP001187346">
    <property type="component" value="Unassembled WGS sequence"/>
</dbReference>
<dbReference type="RefSeq" id="WP_317775059.1">
    <property type="nucleotide sequence ID" value="NZ_JAWMAJ010000205.1"/>
</dbReference>
<evidence type="ECO:0000313" key="3">
    <source>
        <dbReference type="Proteomes" id="UP001187346"/>
    </source>
</evidence>